<accession>A0A3M4Z1A0</accession>
<name>A0A3M4Z1A0_PSESG</name>
<keyword evidence="1" id="KW-0255">Endonuclease</keyword>
<dbReference type="GO" id="GO:0004519">
    <property type="term" value="F:endonuclease activity"/>
    <property type="evidence" value="ECO:0007669"/>
    <property type="project" value="UniProtKB-KW"/>
</dbReference>
<sequence length="220" mass="24742">MNAQEIVLSPKEQAELSRRARSATISQREDRRAQVIPQAAQGSSRIEIARLTGLSLPTIICWCQRFQSLRLDGVPDKPRRGRKTSLLAEAVCRVLEQVTQPRIGEPRWSRGSMARVAEISATSVHKLWAANDLKAHLTSAFKLSRDPHLEENFWDVIGLYLDPPDKALLLCSDEKAKLKPCSARNLVCLWGSGISVRNHLTISATTLPLWLLRWIIYNDA</sequence>
<keyword evidence="1" id="KW-0378">Hydrolase</keyword>
<gene>
    <name evidence="1" type="ORF">ALQ73_00332</name>
</gene>
<comment type="caution">
    <text evidence="1">The sequence shown here is derived from an EMBL/GenBank/DDBJ whole genome shotgun (WGS) entry which is preliminary data.</text>
</comment>
<protein>
    <submittedName>
        <fullName evidence="1">Endonuclease DDE</fullName>
    </submittedName>
</protein>
<organism evidence="1 2">
    <name type="scientific">Pseudomonas savastanoi pv. glycinea</name>
    <name type="common">Pseudomonas syringae pv. glycinea</name>
    <dbReference type="NCBI Taxonomy" id="318"/>
    <lineage>
        <taxon>Bacteria</taxon>
        <taxon>Pseudomonadati</taxon>
        <taxon>Pseudomonadota</taxon>
        <taxon>Gammaproteobacteria</taxon>
        <taxon>Pseudomonadales</taxon>
        <taxon>Pseudomonadaceae</taxon>
        <taxon>Pseudomonas</taxon>
    </lineage>
</organism>
<dbReference type="AlphaFoldDB" id="A0A3M4Z1A0"/>
<evidence type="ECO:0000313" key="2">
    <source>
        <dbReference type="Proteomes" id="UP000276829"/>
    </source>
</evidence>
<dbReference type="Proteomes" id="UP000276829">
    <property type="component" value="Unassembled WGS sequence"/>
</dbReference>
<dbReference type="InterPro" id="IPR009057">
    <property type="entry name" value="Homeodomain-like_sf"/>
</dbReference>
<proteinExistence type="predicted"/>
<reference evidence="1 2" key="1">
    <citation type="submission" date="2018-08" db="EMBL/GenBank/DDBJ databases">
        <title>Recombination of ecologically and evolutionarily significant loci maintains genetic cohesion in the Pseudomonas syringae species complex.</title>
        <authorList>
            <person name="Dillon M."/>
            <person name="Thakur S."/>
            <person name="Almeida R.N.D."/>
            <person name="Weir B.S."/>
            <person name="Guttman D.S."/>
        </authorList>
    </citation>
    <scope>NUCLEOTIDE SEQUENCE [LARGE SCALE GENOMIC DNA]</scope>
    <source>
        <strain evidence="1 2">ICMP 4324</strain>
    </source>
</reference>
<evidence type="ECO:0000313" key="1">
    <source>
        <dbReference type="EMBL" id="RMM75616.1"/>
    </source>
</evidence>
<dbReference type="EMBL" id="RBON01000001">
    <property type="protein sequence ID" value="RMM75616.1"/>
    <property type="molecule type" value="Genomic_DNA"/>
</dbReference>
<keyword evidence="1" id="KW-0540">Nuclease</keyword>
<dbReference type="Pfam" id="PF13565">
    <property type="entry name" value="HTH_32"/>
    <property type="match status" value="1"/>
</dbReference>
<dbReference type="SUPFAM" id="SSF46689">
    <property type="entry name" value="Homeodomain-like"/>
    <property type="match status" value="1"/>
</dbReference>